<sequence length="476" mass="52942">MEEAKVMKTPMSSSIKLDMDEKGKSIDSTMYRGMIGSLLYLTASRPDIMYSGDNFELIGFSDADFAGCRVERKSTSGTCHFLGHSFVSWHRPVWATPWTDFRLWSDFDEFLRLGFHLWTDLDFGSGRVPLCLRAIFWFCSFPARLGLLRVSLLSFPTRFSSPSISPFLDLDGSSKGDGSSRAQGKRLAEPSQQPEQTEARRRRGTIPPSSAQLRIIRGTRRISPRERMTYGLGGPIRTTVRGVEIELSPESICRILDVPPVDAHGMGKPSAHSLTVPSRVLHHMICSILLPRGGHRDEVSYYEAFLVDSLLTGRQIHVGYVMMRHMMSVVRTPPSASLRPLLLVSSRMLGRKTSQRDGGWVGPSGDLEQIGPELDIPAPHQSEGIHVEATFSKPMMTEPSFPAGPSSQPSFTELPSQAPHAPDHPPWMDLSAQINSLGTRMEELPSFMILAFIPWRIASISIRLASPLSLSSSYRD</sequence>
<dbReference type="EMBL" id="QGNW01000465">
    <property type="protein sequence ID" value="RVW70430.1"/>
    <property type="molecule type" value="Genomic_DNA"/>
</dbReference>
<gene>
    <name evidence="2" type="ORF">CK203_056683</name>
</gene>
<dbReference type="PANTHER" id="PTHR11439">
    <property type="entry name" value="GAG-POL-RELATED RETROTRANSPOSON"/>
    <property type="match status" value="1"/>
</dbReference>
<feature type="region of interest" description="Disordered" evidence="1">
    <location>
        <begin position="396"/>
        <end position="425"/>
    </location>
</feature>
<feature type="compositionally biased region" description="Polar residues" evidence="1">
    <location>
        <begin position="405"/>
        <end position="415"/>
    </location>
</feature>
<name>A0A438GE17_VITVI</name>
<dbReference type="AlphaFoldDB" id="A0A438GE17"/>
<organism evidence="2 3">
    <name type="scientific">Vitis vinifera</name>
    <name type="common">Grape</name>
    <dbReference type="NCBI Taxonomy" id="29760"/>
    <lineage>
        <taxon>Eukaryota</taxon>
        <taxon>Viridiplantae</taxon>
        <taxon>Streptophyta</taxon>
        <taxon>Embryophyta</taxon>
        <taxon>Tracheophyta</taxon>
        <taxon>Spermatophyta</taxon>
        <taxon>Magnoliopsida</taxon>
        <taxon>eudicotyledons</taxon>
        <taxon>Gunneridae</taxon>
        <taxon>Pentapetalae</taxon>
        <taxon>rosids</taxon>
        <taxon>Vitales</taxon>
        <taxon>Vitaceae</taxon>
        <taxon>Viteae</taxon>
        <taxon>Vitis</taxon>
    </lineage>
</organism>
<evidence type="ECO:0000256" key="1">
    <source>
        <dbReference type="SAM" id="MobiDB-lite"/>
    </source>
</evidence>
<dbReference type="PANTHER" id="PTHR11439:SF483">
    <property type="entry name" value="PEPTIDE SYNTHASE GLIP-LIKE, PUTATIVE (AFU_ORTHOLOGUE AFUA_3G12920)-RELATED"/>
    <property type="match status" value="1"/>
</dbReference>
<feature type="compositionally biased region" description="Low complexity" evidence="1">
    <location>
        <begin position="170"/>
        <end position="180"/>
    </location>
</feature>
<reference evidence="2 3" key="1">
    <citation type="journal article" date="2018" name="PLoS Genet.">
        <title>Population sequencing reveals clonal diversity and ancestral inbreeding in the grapevine cultivar Chardonnay.</title>
        <authorList>
            <person name="Roach M.J."/>
            <person name="Johnson D.L."/>
            <person name="Bohlmann J."/>
            <person name="van Vuuren H.J."/>
            <person name="Jones S.J."/>
            <person name="Pretorius I.S."/>
            <person name="Schmidt S.A."/>
            <person name="Borneman A.R."/>
        </authorList>
    </citation>
    <scope>NUCLEOTIDE SEQUENCE [LARGE SCALE GENOMIC DNA]</scope>
    <source>
        <strain evidence="3">cv. Chardonnay</strain>
        <tissue evidence="2">Leaf</tissue>
    </source>
</reference>
<evidence type="ECO:0008006" key="4">
    <source>
        <dbReference type="Google" id="ProtNLM"/>
    </source>
</evidence>
<dbReference type="Proteomes" id="UP000288805">
    <property type="component" value="Unassembled WGS sequence"/>
</dbReference>
<proteinExistence type="predicted"/>
<accession>A0A438GE17</accession>
<evidence type="ECO:0000313" key="3">
    <source>
        <dbReference type="Proteomes" id="UP000288805"/>
    </source>
</evidence>
<comment type="caution">
    <text evidence="2">The sequence shown here is derived from an EMBL/GenBank/DDBJ whole genome shotgun (WGS) entry which is preliminary data.</text>
</comment>
<feature type="region of interest" description="Disordered" evidence="1">
    <location>
        <begin position="170"/>
        <end position="208"/>
    </location>
</feature>
<evidence type="ECO:0000313" key="2">
    <source>
        <dbReference type="EMBL" id="RVW70430.1"/>
    </source>
</evidence>
<protein>
    <recommendedName>
        <fullName evidence="4">Retrovirus-related Pol polyprotein from transposon RE1</fullName>
    </recommendedName>
</protein>